<dbReference type="EMBL" id="VSRR010011784">
    <property type="protein sequence ID" value="MPC53650.1"/>
    <property type="molecule type" value="Genomic_DNA"/>
</dbReference>
<proteinExistence type="predicted"/>
<keyword evidence="3" id="KW-1185">Reference proteome</keyword>
<reference evidence="2 3" key="1">
    <citation type="submission" date="2019-05" db="EMBL/GenBank/DDBJ databases">
        <title>Another draft genome of Portunus trituberculatus and its Hox gene families provides insights of decapod evolution.</title>
        <authorList>
            <person name="Jeong J.-H."/>
            <person name="Song I."/>
            <person name="Kim S."/>
            <person name="Choi T."/>
            <person name="Kim D."/>
            <person name="Ryu S."/>
            <person name="Kim W."/>
        </authorList>
    </citation>
    <scope>NUCLEOTIDE SEQUENCE [LARGE SCALE GENOMIC DNA]</scope>
    <source>
        <tissue evidence="2">Muscle</tissue>
    </source>
</reference>
<evidence type="ECO:0000313" key="3">
    <source>
        <dbReference type="Proteomes" id="UP000324222"/>
    </source>
</evidence>
<name>A0A5B7G0W9_PORTR</name>
<sequence length="146" mass="16469">MDGDLSSDDLPLLPHPFPLLFYVIHHQPSLMVCPGESLEGEMHMALHATPYLLNGIELRVARWQLYNLMAPLMNGVFYLVLGLWTVLPTEEQQLTACGSGWDGYTAVLEPADEVRLLGSRGRASTLFCQLAVLRCIVKHQYRGFWQ</sequence>
<evidence type="ECO:0000256" key="1">
    <source>
        <dbReference type="SAM" id="Phobius"/>
    </source>
</evidence>
<feature type="transmembrane region" description="Helical" evidence="1">
    <location>
        <begin position="65"/>
        <end position="87"/>
    </location>
</feature>
<dbReference type="Proteomes" id="UP000324222">
    <property type="component" value="Unassembled WGS sequence"/>
</dbReference>
<evidence type="ECO:0000313" key="2">
    <source>
        <dbReference type="EMBL" id="MPC53650.1"/>
    </source>
</evidence>
<protein>
    <submittedName>
        <fullName evidence="2">Uncharacterized protein</fullName>
    </submittedName>
</protein>
<keyword evidence="1" id="KW-1133">Transmembrane helix</keyword>
<dbReference type="AlphaFoldDB" id="A0A5B7G0W9"/>
<organism evidence="2 3">
    <name type="scientific">Portunus trituberculatus</name>
    <name type="common">Swimming crab</name>
    <name type="synonym">Neptunus trituberculatus</name>
    <dbReference type="NCBI Taxonomy" id="210409"/>
    <lineage>
        <taxon>Eukaryota</taxon>
        <taxon>Metazoa</taxon>
        <taxon>Ecdysozoa</taxon>
        <taxon>Arthropoda</taxon>
        <taxon>Crustacea</taxon>
        <taxon>Multicrustacea</taxon>
        <taxon>Malacostraca</taxon>
        <taxon>Eumalacostraca</taxon>
        <taxon>Eucarida</taxon>
        <taxon>Decapoda</taxon>
        <taxon>Pleocyemata</taxon>
        <taxon>Brachyura</taxon>
        <taxon>Eubrachyura</taxon>
        <taxon>Portunoidea</taxon>
        <taxon>Portunidae</taxon>
        <taxon>Portuninae</taxon>
        <taxon>Portunus</taxon>
    </lineage>
</organism>
<keyword evidence="1" id="KW-0472">Membrane</keyword>
<gene>
    <name evidence="2" type="ORF">E2C01_047548</name>
</gene>
<accession>A0A5B7G0W9</accession>
<comment type="caution">
    <text evidence="2">The sequence shown here is derived from an EMBL/GenBank/DDBJ whole genome shotgun (WGS) entry which is preliminary data.</text>
</comment>
<keyword evidence="1" id="KW-0812">Transmembrane</keyword>